<dbReference type="STRING" id="479435.Kfla_0108"/>
<feature type="transmembrane region" description="Helical" evidence="1">
    <location>
        <begin position="37"/>
        <end position="58"/>
    </location>
</feature>
<gene>
    <name evidence="3" type="ordered locus">Kfla_0108</name>
</gene>
<sequence length="747" mass="81593">MLRVALVVLTLSLTLVLLPIAINVGTGGTAPDFLAPYVGWTWPAIGVLWLVAIVTGLWELRSRRLGVTLTARSADQPRNRPNALARVDRYYAERVAGSLAARTRLALAVEESPEAVVRPYDLLVQPLHGEVHEVRQNADIAEVFDDLQDSMLILGAPGAGKTTLLLELARALAATAHQQADQPIPLLLDLSGWNGPIATRREDDDPGDSPLLAGFVRWLLDDLHSRYQIPPPVGRVWLRNGSLALLLDGVDEIAPAHRVKLTPVLEELQQRYLVGQLAVTCRIHDYELLPQPLKLYGAVRIRPLSRAQVLDYFASAGRELAGARAAIEQDDELWDLITSPLMLNVMALAYQGRDADEIAAGAVADHRRDLFDTYLSEVLARPRPASRQYDSRTAVRSLWCLAWWTRTRAGDRTAVPRWLTPNGWYGLPLPAVGYLAHMVCLPALFAGLVGGAALAVAALYGVLAGVAVGAMSLLLVHIRPRPWRVFRDGSGQPRLLVAVAMVATGAVAGFGWALAGALVFAALPGWLALAVLGATVAASYGVELILSEGHRRRLLLGLRLLVVVVGSWLVLTLFDHPSTFLACAAVGMIVAQGIRLVKALPMDHLVHQVNDEPRARDRMDLWVVGGLAAAVLVALALGADPVGSRVEAVLGIVAGVVTAKAWRRRPPLFAGPISRLMHGLLLRWTGYLPWRRRAFLRYAADRYVLTRTGRDEYAFIHLLVRDHLAECHPDTLAAKVERRIASRRRPR</sequence>
<dbReference type="Pfam" id="PF05729">
    <property type="entry name" value="NACHT"/>
    <property type="match status" value="1"/>
</dbReference>
<keyword evidence="4" id="KW-1185">Reference proteome</keyword>
<feature type="transmembrane region" description="Helical" evidence="1">
    <location>
        <begin position="495"/>
        <end position="515"/>
    </location>
</feature>
<keyword evidence="1" id="KW-0472">Membrane</keyword>
<keyword evidence="1" id="KW-1133">Transmembrane helix</keyword>
<reference evidence="3 4" key="2">
    <citation type="journal article" date="2010" name="Stand. Genomic Sci.">
        <title>Complete genome sequence of Kribbella flavida type strain (IFO 14399).</title>
        <authorList>
            <person name="Pukall R."/>
            <person name="Lapidus A."/>
            <person name="Glavina Del Rio T."/>
            <person name="Copeland A."/>
            <person name="Tice H."/>
            <person name="Cheng J.-F."/>
            <person name="Lucas S."/>
            <person name="Chen F."/>
            <person name="Nolan M."/>
            <person name="LaButti K."/>
            <person name="Pati A."/>
            <person name="Ivanova N."/>
            <person name="Mavrommatis K."/>
            <person name="Mikhailova N."/>
            <person name="Pitluck S."/>
            <person name="Bruce D."/>
            <person name="Goodwin L."/>
            <person name="Land M."/>
            <person name="Hauser L."/>
            <person name="Chang Y.-J."/>
            <person name="Jeffries C.D."/>
            <person name="Chen A."/>
            <person name="Palaniappan K."/>
            <person name="Chain P."/>
            <person name="Rohde M."/>
            <person name="Goeker M."/>
            <person name="Bristow J."/>
            <person name="Eisen J.A."/>
            <person name="Markowitz V."/>
            <person name="Hugenholtz P."/>
            <person name="Kyrpides N.C."/>
            <person name="Klenk H.-P."/>
            <person name="Brettin T."/>
        </authorList>
    </citation>
    <scope>NUCLEOTIDE SEQUENCE [LARGE SCALE GENOMIC DNA]</scope>
    <source>
        <strain evidence="4">DSM 17836 / JCM 10339 / NBRC 14399</strain>
    </source>
</reference>
<dbReference type="Gene3D" id="3.40.50.300">
    <property type="entry name" value="P-loop containing nucleotide triphosphate hydrolases"/>
    <property type="match status" value="1"/>
</dbReference>
<protein>
    <submittedName>
        <fullName evidence="3">Putative signal transduction protein with Nacht domain</fullName>
    </submittedName>
</protein>
<feature type="transmembrane region" description="Helical" evidence="1">
    <location>
        <begin position="621"/>
        <end position="639"/>
    </location>
</feature>
<dbReference type="AlphaFoldDB" id="D2PRQ7"/>
<reference evidence="4" key="1">
    <citation type="submission" date="2009-09" db="EMBL/GenBank/DDBJ databases">
        <title>The complete genome of Kribbella flavida DSM 17836.</title>
        <authorList>
            <consortium name="US DOE Joint Genome Institute (JGI-PGF)"/>
            <person name="Lucas S."/>
            <person name="Copeland A."/>
            <person name="Lapidus A."/>
            <person name="Glavina del Rio T."/>
            <person name="Dalin E."/>
            <person name="Tice H."/>
            <person name="Bruce D."/>
            <person name="Goodwin L."/>
            <person name="Pitluck S."/>
            <person name="Kyrpides N."/>
            <person name="Mavromatis K."/>
            <person name="Ivanova N."/>
            <person name="Saunders E."/>
            <person name="Brettin T."/>
            <person name="Detter J.C."/>
            <person name="Han C."/>
            <person name="Larimer F."/>
            <person name="Land M."/>
            <person name="Hauser L."/>
            <person name="Markowitz V."/>
            <person name="Cheng J.-F."/>
            <person name="Hugenholtz P."/>
            <person name="Woyke T."/>
            <person name="Wu D."/>
            <person name="Pukall R."/>
            <person name="Klenk H.-P."/>
            <person name="Eisen J.A."/>
        </authorList>
    </citation>
    <scope>NUCLEOTIDE SEQUENCE [LARGE SCALE GENOMIC DNA]</scope>
    <source>
        <strain evidence="4">DSM 17836 / JCM 10339 / NBRC 14399</strain>
    </source>
</reference>
<dbReference type="InterPro" id="IPR027417">
    <property type="entry name" value="P-loop_NTPase"/>
</dbReference>
<feature type="transmembrane region" description="Helical" evidence="1">
    <location>
        <begin position="579"/>
        <end position="600"/>
    </location>
</feature>
<evidence type="ECO:0000313" key="3">
    <source>
        <dbReference type="EMBL" id="ADB29237.1"/>
    </source>
</evidence>
<feature type="transmembrane region" description="Helical" evidence="1">
    <location>
        <begin position="424"/>
        <end position="446"/>
    </location>
</feature>
<evidence type="ECO:0000256" key="1">
    <source>
        <dbReference type="SAM" id="Phobius"/>
    </source>
</evidence>
<dbReference type="Proteomes" id="UP000007967">
    <property type="component" value="Chromosome"/>
</dbReference>
<evidence type="ECO:0000259" key="2">
    <source>
        <dbReference type="PROSITE" id="PS50837"/>
    </source>
</evidence>
<keyword evidence="1" id="KW-0812">Transmembrane</keyword>
<name>D2PRQ7_KRIFD</name>
<feature type="transmembrane region" description="Helical" evidence="1">
    <location>
        <begin position="554"/>
        <end position="573"/>
    </location>
</feature>
<dbReference type="eggNOG" id="COG5635">
    <property type="taxonomic scope" value="Bacteria"/>
</dbReference>
<accession>D2PRQ7</accession>
<feature type="transmembrane region" description="Helical" evidence="1">
    <location>
        <begin position="452"/>
        <end position="475"/>
    </location>
</feature>
<dbReference type="SUPFAM" id="SSF52540">
    <property type="entry name" value="P-loop containing nucleoside triphosphate hydrolases"/>
    <property type="match status" value="1"/>
</dbReference>
<evidence type="ECO:0000313" key="4">
    <source>
        <dbReference type="Proteomes" id="UP000007967"/>
    </source>
</evidence>
<feature type="transmembrane region" description="Helical" evidence="1">
    <location>
        <begin position="521"/>
        <end position="542"/>
    </location>
</feature>
<dbReference type="PROSITE" id="PS50837">
    <property type="entry name" value="NACHT"/>
    <property type="match status" value="1"/>
</dbReference>
<feature type="domain" description="NACHT" evidence="2">
    <location>
        <begin position="149"/>
        <end position="268"/>
    </location>
</feature>
<organism evidence="3 4">
    <name type="scientific">Kribbella flavida (strain DSM 17836 / JCM 10339 / NBRC 14399)</name>
    <dbReference type="NCBI Taxonomy" id="479435"/>
    <lineage>
        <taxon>Bacteria</taxon>
        <taxon>Bacillati</taxon>
        <taxon>Actinomycetota</taxon>
        <taxon>Actinomycetes</taxon>
        <taxon>Propionibacteriales</taxon>
        <taxon>Kribbellaceae</taxon>
        <taxon>Kribbella</taxon>
    </lineage>
</organism>
<proteinExistence type="predicted"/>
<dbReference type="InterPro" id="IPR007111">
    <property type="entry name" value="NACHT_NTPase"/>
</dbReference>
<dbReference type="KEGG" id="kfl:Kfla_0108"/>
<dbReference type="EMBL" id="CP001736">
    <property type="protein sequence ID" value="ADB29237.1"/>
    <property type="molecule type" value="Genomic_DNA"/>
</dbReference>
<dbReference type="HOGENOM" id="CLU_405870_0_0_11"/>